<dbReference type="EMBL" id="WSES01000002">
    <property type="protein sequence ID" value="MVW59372.1"/>
    <property type="molecule type" value="Genomic_DNA"/>
</dbReference>
<keyword evidence="2" id="KW-1185">Reference proteome</keyword>
<name>A0A7X3K6E5_9BURK</name>
<dbReference type="PROSITE" id="PS51257">
    <property type="entry name" value="PROKAR_LIPOPROTEIN"/>
    <property type="match status" value="1"/>
</dbReference>
<dbReference type="AlphaFoldDB" id="A0A7X3K6E5"/>
<proteinExistence type="predicted"/>
<dbReference type="Proteomes" id="UP000443353">
    <property type="component" value="Unassembled WGS sequence"/>
</dbReference>
<protein>
    <recommendedName>
        <fullName evidence="3">Lipoprotein</fullName>
    </recommendedName>
</protein>
<comment type="caution">
    <text evidence="1">The sequence shown here is derived from an EMBL/GenBank/DDBJ whole genome shotgun (WGS) entry which is preliminary data.</text>
</comment>
<evidence type="ECO:0008006" key="3">
    <source>
        <dbReference type="Google" id="ProtNLM"/>
    </source>
</evidence>
<evidence type="ECO:0000313" key="2">
    <source>
        <dbReference type="Proteomes" id="UP000443353"/>
    </source>
</evidence>
<evidence type="ECO:0000313" key="1">
    <source>
        <dbReference type="EMBL" id="MVW59372.1"/>
    </source>
</evidence>
<reference evidence="1 2" key="1">
    <citation type="submission" date="2019-12" db="EMBL/GenBank/DDBJ databases">
        <authorList>
            <person name="Li C."/>
            <person name="Zhao J."/>
        </authorList>
    </citation>
    <scope>NUCLEOTIDE SEQUENCE [LARGE SCALE GENOMIC DNA]</scope>
    <source>
        <strain evidence="1 2">NEAU-DD11</strain>
    </source>
</reference>
<organism evidence="1 2">
    <name type="scientific">Massilia cellulosiltytica</name>
    <dbReference type="NCBI Taxonomy" id="2683234"/>
    <lineage>
        <taxon>Bacteria</taxon>
        <taxon>Pseudomonadati</taxon>
        <taxon>Pseudomonadota</taxon>
        <taxon>Betaproteobacteria</taxon>
        <taxon>Burkholderiales</taxon>
        <taxon>Oxalobacteraceae</taxon>
        <taxon>Telluria group</taxon>
        <taxon>Massilia</taxon>
    </lineage>
</organism>
<accession>A0A7X3K6E5</accession>
<sequence length="97" mass="9848">MKTITACALALLAAGCAETPTPHYDMQLGAAVREARLAMTIDPAAGSRPDEVKGIDGRAAKEAIKRYQDSFKEPPPVVNVVNIGGAIGGGNGGSGGR</sequence>
<dbReference type="RefSeq" id="WP_056135577.1">
    <property type="nucleotide sequence ID" value="NZ_CP168562.1"/>
</dbReference>
<gene>
    <name evidence="1" type="ORF">GPY61_05475</name>
</gene>